<comment type="catalytic activity">
    <reaction evidence="8 10">
        <text>dITP + H2O = dIMP + diphosphate + H(+)</text>
        <dbReference type="Rhea" id="RHEA:28342"/>
        <dbReference type="ChEBI" id="CHEBI:15377"/>
        <dbReference type="ChEBI" id="CHEBI:15378"/>
        <dbReference type="ChEBI" id="CHEBI:33019"/>
        <dbReference type="ChEBI" id="CHEBI:61194"/>
        <dbReference type="ChEBI" id="CHEBI:61382"/>
        <dbReference type="EC" id="3.6.1.66"/>
    </reaction>
</comment>
<sequence>MKINQVFIATQNQGKVKEFKAFFGEKGIEVKSLADVDETIDVVENGSTFEENAIIKAETIGKMIQHPVIADDSGLEVTALNGEPGIFSARYAGVGKDDAANNRKLLEKLDGVPVKQRGARFVCALAVYIPGKETQTIRGVCDGLIAYEPVGTNGFGYDPLFFLPSLNKTMAQLDRKEKNTVSHRANALKQLAKKWNEWFR</sequence>
<dbReference type="GO" id="GO:0046872">
    <property type="term" value="F:metal ion binding"/>
    <property type="evidence" value="ECO:0007669"/>
    <property type="project" value="UniProtKB-KW"/>
</dbReference>
<dbReference type="NCBIfam" id="NF011397">
    <property type="entry name" value="PRK14822.1"/>
    <property type="match status" value="1"/>
</dbReference>
<dbReference type="EMBL" id="FNPI01000030">
    <property type="protein sequence ID" value="SDZ67495.1"/>
    <property type="molecule type" value="Genomic_DNA"/>
</dbReference>
<keyword evidence="3 10" id="KW-0479">Metal-binding</keyword>
<comment type="function">
    <text evidence="10">Pyrophosphatase that catalyzes the hydrolysis of nucleoside triphosphates to their monophosphate derivatives, with a high preference for the non-canonical purine nucleotides XTP (xanthosine triphosphate), dITP (deoxyinosine triphosphate) and ITP. Seems to function as a house-cleaning enzyme that removes non-canonical purine nucleotides from the nucleotide pool, thus preventing their incorporation into DNA/RNA and avoiding chromosomal lesions.</text>
</comment>
<organism evidence="12 13">
    <name type="scientific">Evansella caseinilytica</name>
    <dbReference type="NCBI Taxonomy" id="1503961"/>
    <lineage>
        <taxon>Bacteria</taxon>
        <taxon>Bacillati</taxon>
        <taxon>Bacillota</taxon>
        <taxon>Bacilli</taxon>
        <taxon>Bacillales</taxon>
        <taxon>Bacillaceae</taxon>
        <taxon>Evansella</taxon>
    </lineage>
</organism>
<evidence type="ECO:0000256" key="10">
    <source>
        <dbReference type="HAMAP-Rule" id="MF_01405"/>
    </source>
</evidence>
<dbReference type="GO" id="GO:0005829">
    <property type="term" value="C:cytosol"/>
    <property type="evidence" value="ECO:0007669"/>
    <property type="project" value="TreeGrafter"/>
</dbReference>
<comment type="similarity">
    <text evidence="1 10 11">Belongs to the HAM1 NTPase family.</text>
</comment>
<evidence type="ECO:0000256" key="3">
    <source>
        <dbReference type="ARBA" id="ARBA00022723"/>
    </source>
</evidence>
<evidence type="ECO:0000256" key="2">
    <source>
        <dbReference type="ARBA" id="ARBA00011738"/>
    </source>
</evidence>
<evidence type="ECO:0000256" key="7">
    <source>
        <dbReference type="ARBA" id="ARBA00023080"/>
    </source>
</evidence>
<dbReference type="GO" id="GO:0009146">
    <property type="term" value="P:purine nucleoside triphosphate catabolic process"/>
    <property type="evidence" value="ECO:0007669"/>
    <property type="project" value="UniProtKB-UniRule"/>
</dbReference>
<feature type="binding site" evidence="10">
    <location>
        <begin position="183"/>
        <end position="184"/>
    </location>
    <ligand>
        <name>substrate</name>
    </ligand>
</feature>
<evidence type="ECO:0000256" key="11">
    <source>
        <dbReference type="RuleBase" id="RU003781"/>
    </source>
</evidence>
<evidence type="ECO:0000256" key="8">
    <source>
        <dbReference type="ARBA" id="ARBA00051875"/>
    </source>
</evidence>
<evidence type="ECO:0000256" key="5">
    <source>
        <dbReference type="ARBA" id="ARBA00022801"/>
    </source>
</evidence>
<keyword evidence="13" id="KW-1185">Reference proteome</keyword>
<dbReference type="PANTHER" id="PTHR11067:SF9">
    <property type="entry name" value="INOSINE TRIPHOSPHATE PYROPHOSPHATASE"/>
    <property type="match status" value="1"/>
</dbReference>
<dbReference type="GO" id="GO:0000166">
    <property type="term" value="F:nucleotide binding"/>
    <property type="evidence" value="ECO:0007669"/>
    <property type="project" value="UniProtKB-KW"/>
</dbReference>
<dbReference type="GO" id="GO:0009117">
    <property type="term" value="P:nucleotide metabolic process"/>
    <property type="evidence" value="ECO:0007669"/>
    <property type="project" value="UniProtKB-KW"/>
</dbReference>
<evidence type="ECO:0000256" key="4">
    <source>
        <dbReference type="ARBA" id="ARBA00022741"/>
    </source>
</evidence>
<comment type="caution">
    <text evidence="10">Lacks conserved residue(s) required for the propagation of feature annotation.</text>
</comment>
<reference evidence="13" key="1">
    <citation type="submission" date="2016-10" db="EMBL/GenBank/DDBJ databases">
        <authorList>
            <person name="Varghese N."/>
            <person name="Submissions S."/>
        </authorList>
    </citation>
    <scope>NUCLEOTIDE SEQUENCE [LARGE SCALE GENOMIC DNA]</scope>
    <source>
        <strain evidence="13">SP</strain>
    </source>
</reference>
<comment type="catalytic activity">
    <reaction evidence="9 10">
        <text>XTP + H2O = XMP + diphosphate + H(+)</text>
        <dbReference type="Rhea" id="RHEA:28610"/>
        <dbReference type="ChEBI" id="CHEBI:15377"/>
        <dbReference type="ChEBI" id="CHEBI:15378"/>
        <dbReference type="ChEBI" id="CHEBI:33019"/>
        <dbReference type="ChEBI" id="CHEBI:57464"/>
        <dbReference type="ChEBI" id="CHEBI:61314"/>
        <dbReference type="EC" id="3.6.1.66"/>
    </reaction>
</comment>
<dbReference type="InterPro" id="IPR020922">
    <property type="entry name" value="dITP/XTP_pyrophosphatase"/>
</dbReference>
<dbReference type="CDD" id="cd00515">
    <property type="entry name" value="HAM1"/>
    <property type="match status" value="1"/>
</dbReference>
<dbReference type="PANTHER" id="PTHR11067">
    <property type="entry name" value="INOSINE TRIPHOSPHATE PYROPHOSPHATASE/HAM1 PROTEIN"/>
    <property type="match status" value="1"/>
</dbReference>
<dbReference type="Proteomes" id="UP000198935">
    <property type="component" value="Unassembled WGS sequence"/>
</dbReference>
<protein>
    <recommendedName>
        <fullName evidence="10">dITP/XTP pyrophosphatase</fullName>
        <ecNumber evidence="10">3.6.1.66</ecNumber>
    </recommendedName>
    <alternativeName>
        <fullName evidence="10">Non-canonical purine NTP pyrophosphatase</fullName>
    </alternativeName>
    <alternativeName>
        <fullName evidence="10">Non-standard purine NTP pyrophosphatase</fullName>
    </alternativeName>
    <alternativeName>
        <fullName evidence="10">Nucleoside-triphosphate diphosphatase</fullName>
    </alternativeName>
    <alternativeName>
        <fullName evidence="10">Nucleoside-triphosphate pyrophosphatase</fullName>
        <shortName evidence="10">NTPase</shortName>
    </alternativeName>
</protein>
<accession>A0A1H3V0D3</accession>
<dbReference type="GO" id="GO:0036220">
    <property type="term" value="F:ITP diphosphatase activity"/>
    <property type="evidence" value="ECO:0007669"/>
    <property type="project" value="UniProtKB-UniRule"/>
</dbReference>
<dbReference type="InterPro" id="IPR029001">
    <property type="entry name" value="ITPase-like_fam"/>
</dbReference>
<dbReference type="GO" id="GO:0017111">
    <property type="term" value="F:ribonucleoside triphosphate phosphatase activity"/>
    <property type="evidence" value="ECO:0007669"/>
    <property type="project" value="InterPro"/>
</dbReference>
<dbReference type="Gene3D" id="3.90.950.10">
    <property type="match status" value="1"/>
</dbReference>
<name>A0A1H3V0D3_9BACI</name>
<proteinExistence type="inferred from homology"/>
<dbReference type="InterPro" id="IPR002637">
    <property type="entry name" value="RdgB/HAM1"/>
</dbReference>
<gene>
    <name evidence="12" type="ORF">SAMN05421736_1305</name>
</gene>
<dbReference type="Pfam" id="PF01725">
    <property type="entry name" value="Ham1p_like"/>
    <property type="match status" value="1"/>
</dbReference>
<keyword evidence="7 10" id="KW-0546">Nucleotide metabolism</keyword>
<evidence type="ECO:0000313" key="12">
    <source>
        <dbReference type="EMBL" id="SDZ67495.1"/>
    </source>
</evidence>
<comment type="cofactor">
    <cofactor evidence="10">
        <name>Mg(2+)</name>
        <dbReference type="ChEBI" id="CHEBI:18420"/>
    </cofactor>
    <text evidence="10">Binds 1 Mg(2+) ion per subunit.</text>
</comment>
<feature type="binding site" evidence="10">
    <location>
        <begin position="10"/>
        <end position="15"/>
    </location>
    <ligand>
        <name>substrate</name>
    </ligand>
</feature>
<dbReference type="SUPFAM" id="SSF52972">
    <property type="entry name" value="ITPase-like"/>
    <property type="match status" value="1"/>
</dbReference>
<evidence type="ECO:0000256" key="6">
    <source>
        <dbReference type="ARBA" id="ARBA00022842"/>
    </source>
</evidence>
<evidence type="ECO:0000313" key="13">
    <source>
        <dbReference type="Proteomes" id="UP000198935"/>
    </source>
</evidence>
<feature type="binding site" evidence="10">
    <location>
        <position position="178"/>
    </location>
    <ligand>
        <name>substrate</name>
    </ligand>
</feature>
<dbReference type="STRING" id="1503961.SAMN05421736_1305"/>
<dbReference type="AlphaFoldDB" id="A0A1H3V0D3"/>
<dbReference type="HAMAP" id="MF_01405">
    <property type="entry name" value="Non_canon_purine_NTPase"/>
    <property type="match status" value="1"/>
</dbReference>
<dbReference type="GO" id="GO:0035870">
    <property type="term" value="F:dITP diphosphatase activity"/>
    <property type="evidence" value="ECO:0007669"/>
    <property type="project" value="UniProtKB-UniRule"/>
</dbReference>
<feature type="binding site" evidence="10">
    <location>
        <begin position="155"/>
        <end position="158"/>
    </location>
    <ligand>
        <name>substrate</name>
    </ligand>
</feature>
<feature type="binding site" evidence="10">
    <location>
        <position position="72"/>
    </location>
    <ligand>
        <name>Mg(2+)</name>
        <dbReference type="ChEBI" id="CHEBI:18420"/>
    </ligand>
</feature>
<feature type="active site" description="Proton acceptor" evidence="10">
    <location>
        <position position="72"/>
    </location>
</feature>
<keyword evidence="4 10" id="KW-0547">Nucleotide-binding</keyword>
<comment type="catalytic activity">
    <reaction evidence="10">
        <text>ITP + H2O = IMP + diphosphate + H(+)</text>
        <dbReference type="Rhea" id="RHEA:29399"/>
        <dbReference type="ChEBI" id="CHEBI:15377"/>
        <dbReference type="ChEBI" id="CHEBI:15378"/>
        <dbReference type="ChEBI" id="CHEBI:33019"/>
        <dbReference type="ChEBI" id="CHEBI:58053"/>
        <dbReference type="ChEBI" id="CHEBI:61402"/>
        <dbReference type="EC" id="3.6.1.66"/>
    </reaction>
</comment>
<feature type="binding site" evidence="10">
    <location>
        <position position="73"/>
    </location>
    <ligand>
        <name>substrate</name>
    </ligand>
</feature>
<dbReference type="NCBIfam" id="TIGR00042">
    <property type="entry name" value="RdgB/HAM1 family non-canonical purine NTP pyrophosphatase"/>
    <property type="match status" value="1"/>
</dbReference>
<dbReference type="GO" id="GO:0036222">
    <property type="term" value="F:XTP diphosphatase activity"/>
    <property type="evidence" value="ECO:0007669"/>
    <property type="project" value="UniProtKB-UniRule"/>
</dbReference>
<evidence type="ECO:0000256" key="1">
    <source>
        <dbReference type="ARBA" id="ARBA00008023"/>
    </source>
</evidence>
<keyword evidence="5 10" id="KW-0378">Hydrolase</keyword>
<dbReference type="EC" id="3.6.1.66" evidence="10"/>
<dbReference type="FunFam" id="3.90.950.10:FF:000001">
    <property type="entry name" value="dITP/XTP pyrophosphatase"/>
    <property type="match status" value="1"/>
</dbReference>
<evidence type="ECO:0000256" key="9">
    <source>
        <dbReference type="ARBA" id="ARBA00052017"/>
    </source>
</evidence>
<comment type="subunit">
    <text evidence="2 10">Homodimer.</text>
</comment>
<keyword evidence="6 10" id="KW-0460">Magnesium</keyword>